<dbReference type="InterPro" id="IPR037207">
    <property type="entry name" value="Nuop51_4Fe4S-bd_sf"/>
</dbReference>
<evidence type="ECO:0000256" key="5">
    <source>
        <dbReference type="ARBA" id="ARBA00023014"/>
    </source>
</evidence>
<evidence type="ECO:0000259" key="6">
    <source>
        <dbReference type="SMART" id="SM00928"/>
    </source>
</evidence>
<reference evidence="7" key="1">
    <citation type="journal article" date="2020" name="mSystems">
        <title>Genome- and Community-Level Interaction Insights into Carbon Utilization and Element Cycling Functions of Hydrothermarchaeota in Hydrothermal Sediment.</title>
        <authorList>
            <person name="Zhou Z."/>
            <person name="Liu Y."/>
            <person name="Xu W."/>
            <person name="Pan J."/>
            <person name="Luo Z.H."/>
            <person name="Li M."/>
        </authorList>
    </citation>
    <scope>NUCLEOTIDE SEQUENCE [LARGE SCALE GENOMIC DNA]</scope>
    <source>
        <strain evidence="7">SpSt-1065</strain>
    </source>
</reference>
<accession>A0A7C5RSL8</accession>
<dbReference type="InterPro" id="IPR019575">
    <property type="entry name" value="Nuop51_4Fe4S-bd"/>
</dbReference>
<evidence type="ECO:0000313" key="7">
    <source>
        <dbReference type="EMBL" id="HHM96264.1"/>
    </source>
</evidence>
<protein>
    <submittedName>
        <fullName evidence="7">NADH-quinone oxidoreductase subunit F</fullName>
    </submittedName>
</protein>
<evidence type="ECO:0000256" key="2">
    <source>
        <dbReference type="ARBA" id="ARBA00022485"/>
    </source>
</evidence>
<dbReference type="PANTHER" id="PTHR43578:SF3">
    <property type="entry name" value="NADH-QUINONE OXIDOREDUCTASE SUBUNIT F"/>
    <property type="match status" value="1"/>
</dbReference>
<dbReference type="InterPro" id="IPR036249">
    <property type="entry name" value="Thioredoxin-like_sf"/>
</dbReference>
<name>A0A7C5RSL8_THERO</name>
<keyword evidence="2" id="KW-0004">4Fe-4S</keyword>
<evidence type="ECO:0000256" key="3">
    <source>
        <dbReference type="ARBA" id="ARBA00022723"/>
    </source>
</evidence>
<dbReference type="SUPFAM" id="SSF142019">
    <property type="entry name" value="Nqo1 FMN-binding domain-like"/>
    <property type="match status" value="1"/>
</dbReference>
<evidence type="ECO:0000256" key="1">
    <source>
        <dbReference type="ARBA" id="ARBA00007523"/>
    </source>
</evidence>
<dbReference type="Pfam" id="PF10589">
    <property type="entry name" value="NADH_4Fe-4S"/>
    <property type="match status" value="1"/>
</dbReference>
<dbReference type="SUPFAM" id="SSF52833">
    <property type="entry name" value="Thioredoxin-like"/>
    <property type="match status" value="1"/>
</dbReference>
<dbReference type="Gene3D" id="3.10.20.600">
    <property type="match status" value="1"/>
</dbReference>
<feature type="domain" description="NADH-ubiquinone oxidoreductase 51kDa subunit iron-sulphur binding" evidence="6">
    <location>
        <begin position="466"/>
        <end position="511"/>
    </location>
</feature>
<comment type="caution">
    <text evidence="7">The sequence shown here is derived from an EMBL/GenBank/DDBJ whole genome shotgun (WGS) entry which is preliminary data.</text>
</comment>
<dbReference type="InterPro" id="IPR011538">
    <property type="entry name" value="Nuo51_FMN-bd"/>
</dbReference>
<comment type="similarity">
    <text evidence="1">Belongs to the complex I 51 kDa subunit family.</text>
</comment>
<sequence length="577" mass="63932">MGRLSDRAAFEQYAAQAEQRWETLWSGDRWVISVGISECSIAKGALETYRHLELLLSDGHIPGVLRRVGCAGWCFAEPFVEIKLPGQPPIVYGWMTTDRVPDLLDALRRGELRPEWALGVRAGESWQGIPALREHPFLRSQRRLLLEQAGIIDPESIDDYIATGGYRAFLKALFEMTPEEVVNEVKTSNLRGRGGAGFPTGIKWESGRRTPAWPKYVVVNSHEGEPNVFKDRRLLETNPHLVLEGLLIGCYALETQHGYNYIGGEHVLALRRFQKAVEQAYELGLLGDNILGSGFSCHVRVRTGGGAYICGEGSALMYAIMGQRGQPRTKPPRSVEEGLWKRPTVLNNTETFASIPAIIRNGGSWYAALGTKESTGTKLVTMQGPVRYLGVAEIELGMPMRQLIFEVFGGLRDGYRFKGVQTGGVSAGPLREEELDVPVDFDALTPRGAMLGSGGFVVFDDTVCAVDFARYLVAFSRYESCGKCTPCRLGTPALVEILDRIRHGFGRPEDLDVIQYASKHIIDLSLCGLGQVAPMPLLGMLERFREEFIEHITERRCRAGVCPMTAVAPIALEERQF</sequence>
<dbReference type="InterPro" id="IPR037225">
    <property type="entry name" value="Nuo51_FMN-bd_sf"/>
</dbReference>
<dbReference type="Pfam" id="PF01512">
    <property type="entry name" value="Complex1_51K"/>
    <property type="match status" value="1"/>
</dbReference>
<keyword evidence="3" id="KW-0479">Metal-binding</keyword>
<keyword evidence="5" id="KW-0411">Iron-sulfur</keyword>
<dbReference type="GO" id="GO:0008137">
    <property type="term" value="F:NADH dehydrogenase (ubiquinone) activity"/>
    <property type="evidence" value="ECO:0007669"/>
    <property type="project" value="InterPro"/>
</dbReference>
<dbReference type="PANTHER" id="PTHR43578">
    <property type="entry name" value="NADH-QUINONE OXIDOREDUCTASE SUBUNIT F"/>
    <property type="match status" value="1"/>
</dbReference>
<dbReference type="SUPFAM" id="SSF140490">
    <property type="entry name" value="Nqo1C-terminal domain-like"/>
    <property type="match status" value="1"/>
</dbReference>
<dbReference type="GO" id="GO:0046872">
    <property type="term" value="F:metal ion binding"/>
    <property type="evidence" value="ECO:0007669"/>
    <property type="project" value="UniProtKB-KW"/>
</dbReference>
<dbReference type="EMBL" id="DRWX01000172">
    <property type="protein sequence ID" value="HHM96264.1"/>
    <property type="molecule type" value="Genomic_DNA"/>
</dbReference>
<dbReference type="Gene3D" id="1.20.1440.230">
    <property type="entry name" value="NADH-ubiquinone oxidoreductase 51kDa subunit, iron-sulphur binding domain"/>
    <property type="match status" value="1"/>
</dbReference>
<keyword evidence="4" id="KW-0408">Iron</keyword>
<proteinExistence type="inferred from homology"/>
<dbReference type="SUPFAM" id="SSF142984">
    <property type="entry name" value="Nqo1 middle domain-like"/>
    <property type="match status" value="1"/>
</dbReference>
<dbReference type="Gene3D" id="3.40.50.11540">
    <property type="entry name" value="NADH-ubiquinone oxidoreductase 51kDa subunit"/>
    <property type="match status" value="1"/>
</dbReference>
<dbReference type="InterPro" id="IPR001949">
    <property type="entry name" value="NADH-UbQ_OxRdtase_51kDa_CS"/>
</dbReference>
<dbReference type="FunFam" id="3.40.50.11540:FF:000001">
    <property type="entry name" value="NADH dehydrogenase [ubiquinone] flavoprotein 1, mitochondrial"/>
    <property type="match status" value="1"/>
</dbReference>
<evidence type="ECO:0000256" key="4">
    <source>
        <dbReference type="ARBA" id="ARBA00023004"/>
    </source>
</evidence>
<dbReference type="FunFam" id="1.20.1440.230:FF:000001">
    <property type="entry name" value="Mitochondrial NADH dehydrogenase flavoprotein 1"/>
    <property type="match status" value="1"/>
</dbReference>
<organism evidence="7">
    <name type="scientific">Thermomicrobium roseum</name>
    <dbReference type="NCBI Taxonomy" id="500"/>
    <lineage>
        <taxon>Bacteria</taxon>
        <taxon>Pseudomonadati</taxon>
        <taxon>Thermomicrobiota</taxon>
        <taxon>Thermomicrobia</taxon>
        <taxon>Thermomicrobiales</taxon>
        <taxon>Thermomicrobiaceae</taxon>
        <taxon>Thermomicrobium</taxon>
    </lineage>
</organism>
<dbReference type="GO" id="GO:0051539">
    <property type="term" value="F:4 iron, 4 sulfur cluster binding"/>
    <property type="evidence" value="ECO:0007669"/>
    <property type="project" value="UniProtKB-KW"/>
</dbReference>
<gene>
    <name evidence="7" type="ORF">ENM21_03505</name>
</gene>
<dbReference type="SMART" id="SM00928">
    <property type="entry name" value="NADH_4Fe-4S"/>
    <property type="match status" value="1"/>
</dbReference>
<dbReference type="AlphaFoldDB" id="A0A7C5RSL8"/>
<dbReference type="Gene3D" id="6.10.250.1450">
    <property type="match status" value="1"/>
</dbReference>
<dbReference type="GO" id="GO:0010181">
    <property type="term" value="F:FMN binding"/>
    <property type="evidence" value="ECO:0007669"/>
    <property type="project" value="InterPro"/>
</dbReference>
<dbReference type="PROSITE" id="PS00645">
    <property type="entry name" value="COMPLEX1_51K_2"/>
    <property type="match status" value="1"/>
</dbReference>